<evidence type="ECO:0000256" key="9">
    <source>
        <dbReference type="ARBA" id="ARBA00023160"/>
    </source>
</evidence>
<evidence type="ECO:0000256" key="6">
    <source>
        <dbReference type="ARBA" id="ARBA00022989"/>
    </source>
</evidence>
<gene>
    <name evidence="12" type="ORF">B4U79_03694</name>
    <name evidence="11" type="ORF">B4U79_07524</name>
</gene>
<accession>A0A3S3P915</accession>
<dbReference type="GO" id="GO:0019367">
    <property type="term" value="P:fatty acid elongation, saturated fatty acid"/>
    <property type="evidence" value="ECO:0007669"/>
    <property type="project" value="TreeGrafter"/>
</dbReference>
<dbReference type="GO" id="GO:0034625">
    <property type="term" value="P:fatty acid elongation, monounsaturated fatty acid"/>
    <property type="evidence" value="ECO:0007669"/>
    <property type="project" value="TreeGrafter"/>
</dbReference>
<keyword evidence="7 10" id="KW-0443">Lipid metabolism</keyword>
<keyword evidence="13" id="KW-1185">Reference proteome</keyword>
<dbReference type="STRING" id="1965070.A0A3S3P915"/>
<evidence type="ECO:0000256" key="10">
    <source>
        <dbReference type="RuleBase" id="RU361115"/>
    </source>
</evidence>
<evidence type="ECO:0000256" key="4">
    <source>
        <dbReference type="ARBA" id="ARBA00022692"/>
    </source>
</evidence>
<keyword evidence="8 10" id="KW-0472">Membrane</keyword>
<sequence>MDLKTAAINDLITSQIQTLFGFYKWCQSFTDPRVENWLLMSSPFPTLVFLALYLAMIKYGPIYMSKRKAFKLKWLLVVYNFGITMLNAWIAFELLYCGLKRNYNFICQLVDTSDDEYEVRIARAIWWYYFSKLIEFMDTFFFIVRKKTRQLTFLHIYHHSTMFAFWWVGAKFVPGGSALTGAMVNCFVHVFMYSYYCLAAMGPSVQKFLWWKKYLTILQLIQFTIGVVLGLHAIMTQCQFTRWMQYVFVCYAFSFIVLFSNFYNHTYLTESDKKKTY</sequence>
<keyword evidence="3 10" id="KW-0808">Transferase</keyword>
<keyword evidence="5 10" id="KW-0276">Fatty acid metabolism</keyword>
<dbReference type="EMBL" id="NCKU01000058">
    <property type="protein sequence ID" value="RWS17572.1"/>
    <property type="molecule type" value="Genomic_DNA"/>
</dbReference>
<proteinExistence type="inferred from homology"/>
<dbReference type="Pfam" id="PF01151">
    <property type="entry name" value="ELO"/>
    <property type="match status" value="1"/>
</dbReference>
<evidence type="ECO:0000256" key="8">
    <source>
        <dbReference type="ARBA" id="ARBA00023136"/>
    </source>
</evidence>
<dbReference type="GO" id="GO:0034626">
    <property type="term" value="P:fatty acid elongation, polyunsaturated fatty acid"/>
    <property type="evidence" value="ECO:0007669"/>
    <property type="project" value="TreeGrafter"/>
</dbReference>
<evidence type="ECO:0000313" key="12">
    <source>
        <dbReference type="EMBL" id="RWS17578.1"/>
    </source>
</evidence>
<comment type="caution">
    <text evidence="11">The sequence shown here is derived from an EMBL/GenBank/DDBJ whole genome shotgun (WGS) entry which is preliminary data.</text>
</comment>
<dbReference type="GO" id="GO:0009922">
    <property type="term" value="F:fatty acid elongase activity"/>
    <property type="evidence" value="ECO:0007669"/>
    <property type="project" value="UniProtKB-EC"/>
</dbReference>
<evidence type="ECO:0000313" key="13">
    <source>
        <dbReference type="Proteomes" id="UP000285301"/>
    </source>
</evidence>
<evidence type="ECO:0000256" key="3">
    <source>
        <dbReference type="ARBA" id="ARBA00022679"/>
    </source>
</evidence>
<dbReference type="EC" id="2.3.1.199" evidence="10"/>
<feature type="transmembrane region" description="Helical" evidence="10">
    <location>
        <begin position="151"/>
        <end position="170"/>
    </location>
</feature>
<comment type="subcellular location">
    <subcellularLocation>
        <location evidence="1">Membrane</location>
        <topology evidence="1">Multi-pass membrane protein</topology>
    </subcellularLocation>
</comment>
<dbReference type="InterPro" id="IPR002076">
    <property type="entry name" value="ELO_fam"/>
</dbReference>
<dbReference type="AlphaFoldDB" id="A0A3S3P915"/>
<feature type="transmembrane region" description="Helical" evidence="10">
    <location>
        <begin position="72"/>
        <end position="92"/>
    </location>
</feature>
<comment type="catalytic activity">
    <reaction evidence="10">
        <text>a very-long-chain acyl-CoA + malonyl-CoA + H(+) = a very-long-chain 3-oxoacyl-CoA + CO2 + CoA</text>
        <dbReference type="Rhea" id="RHEA:32727"/>
        <dbReference type="ChEBI" id="CHEBI:15378"/>
        <dbReference type="ChEBI" id="CHEBI:16526"/>
        <dbReference type="ChEBI" id="CHEBI:57287"/>
        <dbReference type="ChEBI" id="CHEBI:57384"/>
        <dbReference type="ChEBI" id="CHEBI:90725"/>
        <dbReference type="ChEBI" id="CHEBI:90736"/>
        <dbReference type="EC" id="2.3.1.199"/>
    </reaction>
</comment>
<evidence type="ECO:0000313" key="11">
    <source>
        <dbReference type="EMBL" id="RWS17572.1"/>
    </source>
</evidence>
<keyword evidence="6 10" id="KW-1133">Transmembrane helix</keyword>
<feature type="transmembrane region" description="Helical" evidence="10">
    <location>
        <begin position="214"/>
        <end position="234"/>
    </location>
</feature>
<keyword evidence="9 10" id="KW-0275">Fatty acid biosynthesis</keyword>
<dbReference type="GO" id="GO:0030148">
    <property type="term" value="P:sphingolipid biosynthetic process"/>
    <property type="evidence" value="ECO:0007669"/>
    <property type="project" value="TreeGrafter"/>
</dbReference>
<feature type="transmembrane region" description="Helical" evidence="10">
    <location>
        <begin position="182"/>
        <end position="202"/>
    </location>
</feature>
<name>A0A3S3P915_9ACAR</name>
<feature type="transmembrane region" description="Helical" evidence="10">
    <location>
        <begin position="246"/>
        <end position="264"/>
    </location>
</feature>
<evidence type="ECO:0000256" key="5">
    <source>
        <dbReference type="ARBA" id="ARBA00022832"/>
    </source>
</evidence>
<dbReference type="PANTHER" id="PTHR11157">
    <property type="entry name" value="FATTY ACID ACYL TRANSFERASE-RELATED"/>
    <property type="match status" value="1"/>
</dbReference>
<keyword evidence="2 10" id="KW-0444">Lipid biosynthesis</keyword>
<comment type="similarity">
    <text evidence="10">Belongs to the ELO family.</text>
</comment>
<keyword evidence="4 10" id="KW-0812">Transmembrane</keyword>
<dbReference type="OrthoDB" id="434092at2759"/>
<dbReference type="GO" id="GO:0042761">
    <property type="term" value="P:very long-chain fatty acid biosynthetic process"/>
    <property type="evidence" value="ECO:0007669"/>
    <property type="project" value="TreeGrafter"/>
</dbReference>
<reference evidence="11 13" key="1">
    <citation type="journal article" date="2018" name="Gigascience">
        <title>Genomes of trombidid mites reveal novel predicted allergens and laterally-transferred genes associated with secondary metabolism.</title>
        <authorList>
            <person name="Dong X."/>
            <person name="Chaisiri K."/>
            <person name="Xia D."/>
            <person name="Armstrong S.D."/>
            <person name="Fang Y."/>
            <person name="Donnelly M.J."/>
            <person name="Kadowaki T."/>
            <person name="McGarry J.W."/>
            <person name="Darby A.C."/>
            <person name="Makepeace B.L."/>
        </authorList>
    </citation>
    <scope>NUCLEOTIDE SEQUENCE [LARGE SCALE GENOMIC DNA]</scope>
    <source>
        <strain evidence="11">UoL-WK</strain>
    </source>
</reference>
<feature type="transmembrane region" description="Helical" evidence="10">
    <location>
        <begin position="125"/>
        <end position="144"/>
    </location>
</feature>
<protein>
    <recommendedName>
        <fullName evidence="10">Elongation of very long chain fatty acids protein</fullName>
        <ecNumber evidence="10">2.3.1.199</ecNumber>
    </recommendedName>
    <alternativeName>
        <fullName evidence="10">Very-long-chain 3-oxoacyl-CoA synthase</fullName>
    </alternativeName>
</protein>
<reference evidence="11" key="2">
    <citation type="submission" date="2018-11" db="EMBL/GenBank/DDBJ databases">
        <title>Trombidioid mite genomics.</title>
        <authorList>
            <person name="Dong X."/>
        </authorList>
    </citation>
    <scope>NUCLEOTIDE SEQUENCE</scope>
    <source>
        <strain evidence="11">UoL-WK</strain>
    </source>
</reference>
<evidence type="ECO:0000256" key="2">
    <source>
        <dbReference type="ARBA" id="ARBA00022516"/>
    </source>
</evidence>
<dbReference type="EMBL" id="NCKU01000057">
    <property type="protein sequence ID" value="RWS17578.1"/>
    <property type="molecule type" value="Genomic_DNA"/>
</dbReference>
<dbReference type="Proteomes" id="UP000285301">
    <property type="component" value="Unassembled WGS sequence"/>
</dbReference>
<feature type="transmembrane region" description="Helical" evidence="10">
    <location>
        <begin position="37"/>
        <end position="60"/>
    </location>
</feature>
<evidence type="ECO:0000256" key="7">
    <source>
        <dbReference type="ARBA" id="ARBA00023098"/>
    </source>
</evidence>
<dbReference type="GO" id="GO:0005789">
    <property type="term" value="C:endoplasmic reticulum membrane"/>
    <property type="evidence" value="ECO:0007669"/>
    <property type="project" value="TreeGrafter"/>
</dbReference>
<dbReference type="PANTHER" id="PTHR11157:SF12">
    <property type="entry name" value="ELONGATION OF VERY LONG CHAIN FATTY ACIDS PROTEIN 4"/>
    <property type="match status" value="1"/>
</dbReference>
<organism evidence="11 13">
    <name type="scientific">Dinothrombium tinctorium</name>
    <dbReference type="NCBI Taxonomy" id="1965070"/>
    <lineage>
        <taxon>Eukaryota</taxon>
        <taxon>Metazoa</taxon>
        <taxon>Ecdysozoa</taxon>
        <taxon>Arthropoda</taxon>
        <taxon>Chelicerata</taxon>
        <taxon>Arachnida</taxon>
        <taxon>Acari</taxon>
        <taxon>Acariformes</taxon>
        <taxon>Trombidiformes</taxon>
        <taxon>Prostigmata</taxon>
        <taxon>Anystina</taxon>
        <taxon>Parasitengona</taxon>
        <taxon>Trombidioidea</taxon>
        <taxon>Trombidiidae</taxon>
        <taxon>Dinothrombium</taxon>
    </lineage>
</organism>
<evidence type="ECO:0000256" key="1">
    <source>
        <dbReference type="ARBA" id="ARBA00004141"/>
    </source>
</evidence>